<gene>
    <name evidence="4" type="ORF">LCGC14_0235580</name>
</gene>
<dbReference type="InterPro" id="IPR049730">
    <property type="entry name" value="SNF2/RAD54-like_C"/>
</dbReference>
<protein>
    <recommendedName>
        <fullName evidence="5">Helicase ATP-binding domain-containing protein</fullName>
    </recommendedName>
</protein>
<dbReference type="GO" id="GO:0005524">
    <property type="term" value="F:ATP binding"/>
    <property type="evidence" value="ECO:0007669"/>
    <property type="project" value="InterPro"/>
</dbReference>
<dbReference type="SMART" id="SM00487">
    <property type="entry name" value="DEXDc"/>
    <property type="match status" value="1"/>
</dbReference>
<dbReference type="PROSITE" id="PS51194">
    <property type="entry name" value="HELICASE_CTER"/>
    <property type="match status" value="1"/>
</dbReference>
<evidence type="ECO:0008006" key="5">
    <source>
        <dbReference type="Google" id="ProtNLM"/>
    </source>
</evidence>
<reference evidence="4" key="1">
    <citation type="journal article" date="2015" name="Nature">
        <title>Complex archaea that bridge the gap between prokaryotes and eukaryotes.</title>
        <authorList>
            <person name="Spang A."/>
            <person name="Saw J.H."/>
            <person name="Jorgensen S.L."/>
            <person name="Zaremba-Niedzwiedzka K."/>
            <person name="Martijn J."/>
            <person name="Lind A.E."/>
            <person name="van Eijk R."/>
            <person name="Schleper C."/>
            <person name="Guy L."/>
            <person name="Ettema T.J."/>
        </authorList>
    </citation>
    <scope>NUCLEOTIDE SEQUENCE</scope>
</reference>
<evidence type="ECO:0000256" key="1">
    <source>
        <dbReference type="ARBA" id="ARBA00022801"/>
    </source>
</evidence>
<organism evidence="4">
    <name type="scientific">marine sediment metagenome</name>
    <dbReference type="NCBI Taxonomy" id="412755"/>
    <lineage>
        <taxon>unclassified sequences</taxon>
        <taxon>metagenomes</taxon>
        <taxon>ecological metagenomes</taxon>
    </lineage>
</organism>
<dbReference type="PROSITE" id="PS51192">
    <property type="entry name" value="HELICASE_ATP_BIND_1"/>
    <property type="match status" value="1"/>
</dbReference>
<dbReference type="CDD" id="cd18793">
    <property type="entry name" value="SF2_C_SNF"/>
    <property type="match status" value="1"/>
</dbReference>
<dbReference type="InterPro" id="IPR027417">
    <property type="entry name" value="P-loop_NTPase"/>
</dbReference>
<dbReference type="AlphaFoldDB" id="A0A0F9UQA7"/>
<dbReference type="GO" id="GO:0016787">
    <property type="term" value="F:hydrolase activity"/>
    <property type="evidence" value="ECO:0007669"/>
    <property type="project" value="UniProtKB-KW"/>
</dbReference>
<dbReference type="InterPro" id="IPR001650">
    <property type="entry name" value="Helicase_C-like"/>
</dbReference>
<accession>A0A0F9UQA7</accession>
<dbReference type="GO" id="GO:0006281">
    <property type="term" value="P:DNA repair"/>
    <property type="evidence" value="ECO:0007669"/>
    <property type="project" value="TreeGrafter"/>
</dbReference>
<evidence type="ECO:0000259" key="2">
    <source>
        <dbReference type="PROSITE" id="PS51192"/>
    </source>
</evidence>
<dbReference type="PANTHER" id="PTHR45766:SF6">
    <property type="entry name" value="SWI_SNF-RELATED MATRIX-ASSOCIATED ACTIN-DEPENDENT REGULATOR OF CHROMATIN SUBFAMILY A-LIKE PROTEIN 1"/>
    <property type="match status" value="1"/>
</dbReference>
<dbReference type="PANTHER" id="PTHR45766">
    <property type="entry name" value="DNA ANNEALING HELICASE AND ENDONUCLEASE ZRANB3 FAMILY MEMBER"/>
    <property type="match status" value="1"/>
</dbReference>
<evidence type="ECO:0000313" key="4">
    <source>
        <dbReference type="EMBL" id="KKN89712.1"/>
    </source>
</evidence>
<dbReference type="InterPro" id="IPR000330">
    <property type="entry name" value="SNF2_N"/>
</dbReference>
<dbReference type="SUPFAM" id="SSF52540">
    <property type="entry name" value="P-loop containing nucleoside triphosphate hydrolases"/>
    <property type="match status" value="2"/>
</dbReference>
<feature type="domain" description="Helicase C-terminal" evidence="3">
    <location>
        <begin position="318"/>
        <end position="468"/>
    </location>
</feature>
<name>A0A0F9UQA7_9ZZZZ</name>
<dbReference type="SMART" id="SM00490">
    <property type="entry name" value="HELICc"/>
    <property type="match status" value="1"/>
</dbReference>
<sequence length="469" mass="53409">MKNPKDLTEKEVKSILWGVDFKTKPLHHQAVSLIWAADAGKRIAYWHDIGTGKTLTSLYTHQLWGTRRLLVVCPNSVVEGWEQQIAEHTDQSYHLLRGSKTERRAMIQNNGDIWIVNYEGLRVLFGDYHGEGKEKRWLLNRHLIKEAEFDGIVFDEMHHLAHSKTIQSKAAVALSSSAVHVIGMTGTPISTGEADLWAEYYALDGGETLGTGIMAFLRKYFEQDYWGKWRIKKDELENILERISPTTLRYSRDECFDLPERMYEERYCDMTAEQKKLTQEIIGDKTIDSRNKGNKFSQVAGGFLIKRTGTTRLKKNPKLDELKEVIRGMVGKGIVFHAYIEEGRMIEERLTKMGIGHAGIRGEVKDQAAELRRFKSDPKCRVLVAHPRSGGEGLNLQHASTAIFYGNGTFGAGVRSQAEGRIWRLGQEQECLYIDLLCRDSVDELRLDRVESQAEIAEKVTSWVEKHGG</sequence>
<dbReference type="Pfam" id="PF00176">
    <property type="entry name" value="SNF2-rel_dom"/>
    <property type="match status" value="1"/>
</dbReference>
<dbReference type="Pfam" id="PF00271">
    <property type="entry name" value="Helicase_C"/>
    <property type="match status" value="1"/>
</dbReference>
<feature type="domain" description="Helicase ATP-binding" evidence="2">
    <location>
        <begin position="34"/>
        <end position="206"/>
    </location>
</feature>
<dbReference type="Gene3D" id="3.40.50.300">
    <property type="entry name" value="P-loop containing nucleotide triphosphate hydrolases"/>
    <property type="match status" value="2"/>
</dbReference>
<dbReference type="EMBL" id="LAZR01000116">
    <property type="protein sequence ID" value="KKN89712.1"/>
    <property type="molecule type" value="Genomic_DNA"/>
</dbReference>
<keyword evidence="1" id="KW-0378">Hydrolase</keyword>
<comment type="caution">
    <text evidence="4">The sequence shown here is derived from an EMBL/GenBank/DDBJ whole genome shotgun (WGS) entry which is preliminary data.</text>
</comment>
<evidence type="ECO:0000259" key="3">
    <source>
        <dbReference type="PROSITE" id="PS51194"/>
    </source>
</evidence>
<dbReference type="InterPro" id="IPR014001">
    <property type="entry name" value="Helicase_ATP-bd"/>
</dbReference>
<dbReference type="GO" id="GO:0031297">
    <property type="term" value="P:replication fork processing"/>
    <property type="evidence" value="ECO:0007669"/>
    <property type="project" value="TreeGrafter"/>
</dbReference>
<proteinExistence type="predicted"/>